<name>A0ABT3PX56_9BACT</name>
<feature type="transmembrane region" description="Helical" evidence="8">
    <location>
        <begin position="221"/>
        <end position="239"/>
    </location>
</feature>
<evidence type="ECO:0000256" key="1">
    <source>
        <dbReference type="ARBA" id="ARBA00004651"/>
    </source>
</evidence>
<protein>
    <submittedName>
        <fullName evidence="9">AI-2E family transporter</fullName>
    </submittedName>
</protein>
<feature type="transmembrane region" description="Helical" evidence="8">
    <location>
        <begin position="293"/>
        <end position="318"/>
    </location>
</feature>
<accession>A0ABT3PX56</accession>
<proteinExistence type="inferred from homology"/>
<gene>
    <name evidence="9" type="ORF">LQ318_05760</name>
</gene>
<dbReference type="PANTHER" id="PTHR21716:SF53">
    <property type="entry name" value="PERMEASE PERM-RELATED"/>
    <property type="match status" value="1"/>
</dbReference>
<keyword evidence="6 8" id="KW-1133">Transmembrane helix</keyword>
<feature type="transmembrane region" description="Helical" evidence="8">
    <location>
        <begin position="246"/>
        <end position="273"/>
    </location>
</feature>
<dbReference type="Proteomes" id="UP001207337">
    <property type="component" value="Unassembled WGS sequence"/>
</dbReference>
<dbReference type="InterPro" id="IPR002549">
    <property type="entry name" value="AI-2E-like"/>
</dbReference>
<dbReference type="RefSeq" id="WP_265788354.1">
    <property type="nucleotide sequence ID" value="NZ_BAABRS010000001.1"/>
</dbReference>
<comment type="similarity">
    <text evidence="2">Belongs to the autoinducer-2 exporter (AI-2E) (TC 2.A.86) family.</text>
</comment>
<dbReference type="EMBL" id="JAJNDC010000001">
    <property type="protein sequence ID" value="MCW9712408.1"/>
    <property type="molecule type" value="Genomic_DNA"/>
</dbReference>
<dbReference type="Pfam" id="PF01594">
    <property type="entry name" value="AI-2E_transport"/>
    <property type="match status" value="1"/>
</dbReference>
<feature type="transmembrane region" description="Helical" evidence="8">
    <location>
        <begin position="133"/>
        <end position="161"/>
    </location>
</feature>
<comment type="caution">
    <text evidence="9">The sequence shown here is derived from an EMBL/GenBank/DDBJ whole genome shotgun (WGS) entry which is preliminary data.</text>
</comment>
<evidence type="ECO:0000256" key="3">
    <source>
        <dbReference type="ARBA" id="ARBA00022448"/>
    </source>
</evidence>
<feature type="transmembrane region" description="Helical" evidence="8">
    <location>
        <begin position="31"/>
        <end position="48"/>
    </location>
</feature>
<comment type="subcellular location">
    <subcellularLocation>
        <location evidence="1">Cell membrane</location>
        <topology evidence="1">Multi-pass membrane protein</topology>
    </subcellularLocation>
</comment>
<keyword evidence="5 8" id="KW-0812">Transmembrane</keyword>
<dbReference type="PANTHER" id="PTHR21716">
    <property type="entry name" value="TRANSMEMBRANE PROTEIN"/>
    <property type="match status" value="1"/>
</dbReference>
<keyword evidence="4" id="KW-1003">Cell membrane</keyword>
<evidence type="ECO:0000313" key="9">
    <source>
        <dbReference type="EMBL" id="MCW9712408.1"/>
    </source>
</evidence>
<feature type="transmembrane region" description="Helical" evidence="8">
    <location>
        <begin position="195"/>
        <end position="215"/>
    </location>
</feature>
<feature type="transmembrane region" description="Helical" evidence="8">
    <location>
        <begin position="60"/>
        <end position="85"/>
    </location>
</feature>
<evidence type="ECO:0000256" key="2">
    <source>
        <dbReference type="ARBA" id="ARBA00009773"/>
    </source>
</evidence>
<evidence type="ECO:0000256" key="8">
    <source>
        <dbReference type="SAM" id="Phobius"/>
    </source>
</evidence>
<evidence type="ECO:0000313" key="10">
    <source>
        <dbReference type="Proteomes" id="UP001207337"/>
    </source>
</evidence>
<evidence type="ECO:0000256" key="7">
    <source>
        <dbReference type="ARBA" id="ARBA00023136"/>
    </source>
</evidence>
<organism evidence="9 10">
    <name type="scientific">Fodinibius salicampi</name>
    <dbReference type="NCBI Taxonomy" id="1920655"/>
    <lineage>
        <taxon>Bacteria</taxon>
        <taxon>Pseudomonadati</taxon>
        <taxon>Balneolota</taxon>
        <taxon>Balneolia</taxon>
        <taxon>Balneolales</taxon>
        <taxon>Balneolaceae</taxon>
        <taxon>Fodinibius</taxon>
    </lineage>
</organism>
<evidence type="ECO:0000256" key="6">
    <source>
        <dbReference type="ARBA" id="ARBA00022989"/>
    </source>
</evidence>
<keyword evidence="7 8" id="KW-0472">Membrane</keyword>
<keyword evidence="10" id="KW-1185">Reference proteome</keyword>
<evidence type="ECO:0000256" key="4">
    <source>
        <dbReference type="ARBA" id="ARBA00022475"/>
    </source>
</evidence>
<evidence type="ECO:0000256" key="5">
    <source>
        <dbReference type="ARBA" id="ARBA00022692"/>
    </source>
</evidence>
<sequence>MDKYPIALRYLIRLLLLFSIIAVLIIARQLLVPLFLSILFAYLLYPAANKMEESNIPRIATNLILIVGTFAFLGGIIYGASLMVVTFTTDLPEIKDQIDTNITRFRWALGRTFGVTAEQLDNIVESIRGSGEYIAQLFTGTANTILTAGLLPVYTFLLLFYRDKFRKFVSMLISNHEEETAQDIIDQASKIVPQYLKGLFIVCFILIGLNSLGFYLIGIEYALLIGLVAAIFNLIPYLGTVIGYGIAFLFVLATQSPGLALGVIGQFFVIQFIENNILTPNITGSYVQINPLVTILSLIAGGMIWGLPGMFMVIPYLAMFKIVCENIESLEPVGYLLSTRGTEEHALTFQSMMNNSGADSTGNPKNQAS</sequence>
<keyword evidence="3" id="KW-0813">Transport</keyword>
<feature type="transmembrane region" description="Helical" evidence="8">
    <location>
        <begin position="7"/>
        <end position="25"/>
    </location>
</feature>
<reference evidence="9 10" key="1">
    <citation type="submission" date="2021-11" db="EMBL/GenBank/DDBJ databases">
        <title>Aliifidinibius sp. nov., a new bacterium isolated from saline soil.</title>
        <authorList>
            <person name="Galisteo C."/>
            <person name="De La Haba R."/>
            <person name="Sanchez-Porro C."/>
            <person name="Ventosa A."/>
        </authorList>
    </citation>
    <scope>NUCLEOTIDE SEQUENCE [LARGE SCALE GENOMIC DNA]</scope>
    <source>
        <strain evidence="9 10">KACC 190600</strain>
    </source>
</reference>